<dbReference type="EMBL" id="LXQA010033594">
    <property type="protein sequence ID" value="MCH96899.1"/>
    <property type="molecule type" value="Genomic_DNA"/>
</dbReference>
<accession>A0A392NCJ4</accession>
<keyword evidence="2" id="KW-1185">Reference proteome</keyword>
<dbReference type="Proteomes" id="UP000265520">
    <property type="component" value="Unassembled WGS sequence"/>
</dbReference>
<protein>
    <submittedName>
        <fullName evidence="1">Uncharacterized protein</fullName>
    </submittedName>
</protein>
<dbReference type="AlphaFoldDB" id="A0A392NCJ4"/>
<gene>
    <name evidence="1" type="ORF">A2U01_0017890</name>
</gene>
<reference evidence="1 2" key="1">
    <citation type="journal article" date="2018" name="Front. Plant Sci.">
        <title>Red Clover (Trifolium pratense) and Zigzag Clover (T. medium) - A Picture of Genomic Similarities and Differences.</title>
        <authorList>
            <person name="Dluhosova J."/>
            <person name="Istvanek J."/>
            <person name="Nedelnik J."/>
            <person name="Repkova J."/>
        </authorList>
    </citation>
    <scope>NUCLEOTIDE SEQUENCE [LARGE SCALE GENOMIC DNA]</scope>
    <source>
        <strain evidence="2">cv. 10/8</strain>
        <tissue evidence="1">Leaf</tissue>
    </source>
</reference>
<name>A0A392NCJ4_9FABA</name>
<sequence length="89" mass="9582">MSTSNMGFDDGNGLYRASQQFWGFGKLGFQLKMRMVSWNFGFGIGKENNTSWGLHIEVGICQAGLQGPMAGRPTGAYGLAYIGSGLKPI</sequence>
<comment type="caution">
    <text evidence="1">The sequence shown here is derived from an EMBL/GenBank/DDBJ whole genome shotgun (WGS) entry which is preliminary data.</text>
</comment>
<evidence type="ECO:0000313" key="2">
    <source>
        <dbReference type="Proteomes" id="UP000265520"/>
    </source>
</evidence>
<evidence type="ECO:0000313" key="1">
    <source>
        <dbReference type="EMBL" id="MCH96899.1"/>
    </source>
</evidence>
<proteinExistence type="predicted"/>
<organism evidence="1 2">
    <name type="scientific">Trifolium medium</name>
    <dbReference type="NCBI Taxonomy" id="97028"/>
    <lineage>
        <taxon>Eukaryota</taxon>
        <taxon>Viridiplantae</taxon>
        <taxon>Streptophyta</taxon>
        <taxon>Embryophyta</taxon>
        <taxon>Tracheophyta</taxon>
        <taxon>Spermatophyta</taxon>
        <taxon>Magnoliopsida</taxon>
        <taxon>eudicotyledons</taxon>
        <taxon>Gunneridae</taxon>
        <taxon>Pentapetalae</taxon>
        <taxon>rosids</taxon>
        <taxon>fabids</taxon>
        <taxon>Fabales</taxon>
        <taxon>Fabaceae</taxon>
        <taxon>Papilionoideae</taxon>
        <taxon>50 kb inversion clade</taxon>
        <taxon>NPAAA clade</taxon>
        <taxon>Hologalegina</taxon>
        <taxon>IRL clade</taxon>
        <taxon>Trifolieae</taxon>
        <taxon>Trifolium</taxon>
    </lineage>
</organism>